<keyword evidence="1" id="KW-0472">Membrane</keyword>
<keyword evidence="1" id="KW-0812">Transmembrane</keyword>
<evidence type="ECO:0000256" key="1">
    <source>
        <dbReference type="SAM" id="Phobius"/>
    </source>
</evidence>
<name>A0A0F6SIQ7_9CAUD</name>
<evidence type="ECO:0000313" key="3">
    <source>
        <dbReference type="Proteomes" id="UP000221947"/>
    </source>
</evidence>
<evidence type="ECO:0000313" key="2">
    <source>
        <dbReference type="EMBL" id="AKF12873.1"/>
    </source>
</evidence>
<proteinExistence type="predicted"/>
<protein>
    <submittedName>
        <fullName evidence="2">Uncharacterized protein</fullName>
    </submittedName>
</protein>
<reference evidence="2 3" key="1">
    <citation type="submission" date="2015-04" db="EMBL/GenBank/DDBJ databases">
        <authorList>
            <person name="Schouten J.T."/>
            <person name="Crockett J.T."/>
            <person name="Hodson T.S."/>
            <person name="Hyde J.R."/>
            <person name="Smith T.A."/>
            <person name="Merrill B.D."/>
            <person name="Crook M.B."/>
            <person name="Griffitts J.S."/>
            <person name="Burnett S.H."/>
            <person name="Grose J.H."/>
            <person name="Breakwell D.P."/>
        </authorList>
    </citation>
    <scope>NUCLEOTIDE SEQUENCE [LARGE SCALE GENOMIC DNA]</scope>
</reference>
<dbReference type="EMBL" id="KR052480">
    <property type="protein sequence ID" value="AKF12873.1"/>
    <property type="molecule type" value="Genomic_DNA"/>
</dbReference>
<feature type="transmembrane region" description="Helical" evidence="1">
    <location>
        <begin position="62"/>
        <end position="81"/>
    </location>
</feature>
<dbReference type="Proteomes" id="UP000221947">
    <property type="component" value="Segment"/>
</dbReference>
<sequence length="83" mass="9490">MKKLISAIIDPFKNERLIGNERWVATPEPPTPVVTSRKNIDVSGFMYRHDGMWYFGKQGEKACLYSFLAFTLVSVVIMVTTTF</sequence>
<organism evidence="2 3">
    <name type="scientific">Sinorhizobium phage phiM7</name>
    <dbReference type="NCBI Taxonomy" id="1647403"/>
    <lineage>
        <taxon>Viruses</taxon>
        <taxon>Duplodnaviria</taxon>
        <taxon>Heunggongvirae</taxon>
        <taxon>Uroviricota</taxon>
        <taxon>Caudoviricetes</taxon>
        <taxon>Emdodecavirus</taxon>
        <taxon>Emdodecavirus M7</taxon>
    </lineage>
</organism>
<keyword evidence="3" id="KW-1185">Reference proteome</keyword>
<accession>A0A0F6SIQ7</accession>
<gene>
    <name evidence="2" type="ORF">PHIM7_328</name>
</gene>
<keyword evidence="1" id="KW-1133">Transmembrane helix</keyword>